<organism evidence="13 14">
    <name type="scientific">Cyclospora cayetanensis</name>
    <dbReference type="NCBI Taxonomy" id="88456"/>
    <lineage>
        <taxon>Eukaryota</taxon>
        <taxon>Sar</taxon>
        <taxon>Alveolata</taxon>
        <taxon>Apicomplexa</taxon>
        <taxon>Conoidasida</taxon>
        <taxon>Coccidia</taxon>
        <taxon>Eucoccidiorida</taxon>
        <taxon>Eimeriorina</taxon>
        <taxon>Eimeriidae</taxon>
        <taxon>Cyclospora</taxon>
    </lineage>
</organism>
<evidence type="ECO:0000313" key="13">
    <source>
        <dbReference type="Proteomes" id="UP000515125"/>
    </source>
</evidence>
<evidence type="ECO:0000256" key="3">
    <source>
        <dbReference type="ARBA" id="ARBA00022679"/>
    </source>
</evidence>
<dbReference type="PROSITE" id="PS00916">
    <property type="entry name" value="PI3_4_KINASE_2"/>
    <property type="match status" value="1"/>
</dbReference>
<keyword evidence="8" id="KW-0539">Nucleus</keyword>
<dbReference type="SUPFAM" id="SSF56112">
    <property type="entry name" value="Protein kinase-like (PK-like)"/>
    <property type="match status" value="1"/>
</dbReference>
<evidence type="ECO:0000256" key="7">
    <source>
        <dbReference type="ARBA" id="ARBA00022840"/>
    </source>
</evidence>
<feature type="compositionally biased region" description="Basic and acidic residues" evidence="10">
    <location>
        <begin position="497"/>
        <end position="519"/>
    </location>
</feature>
<dbReference type="SMART" id="SM00146">
    <property type="entry name" value="PI3Kc"/>
    <property type="match status" value="1"/>
</dbReference>
<dbReference type="GO" id="GO:0004674">
    <property type="term" value="F:protein serine/threonine kinase activity"/>
    <property type="evidence" value="ECO:0007669"/>
    <property type="project" value="UniProtKB-EC"/>
</dbReference>
<keyword evidence="13" id="KW-1185">Reference proteome</keyword>
<keyword evidence="6" id="KW-0418">Kinase</keyword>
<dbReference type="Pfam" id="PF02260">
    <property type="entry name" value="FATC"/>
    <property type="match status" value="1"/>
</dbReference>
<evidence type="ECO:0000259" key="11">
    <source>
        <dbReference type="PROSITE" id="PS50290"/>
    </source>
</evidence>
<feature type="coiled-coil region" evidence="9">
    <location>
        <begin position="1123"/>
        <end position="1150"/>
    </location>
</feature>
<keyword evidence="5" id="KW-0227">DNA damage</keyword>
<dbReference type="RefSeq" id="XP_026191618.1">
    <property type="nucleotide sequence ID" value="XM_026335833.1"/>
</dbReference>
<dbReference type="PANTHER" id="PTHR37079">
    <property type="entry name" value="SERINE/THREONINE-PROTEIN KINASE ATM"/>
    <property type="match status" value="1"/>
</dbReference>
<gene>
    <name evidence="14" type="primary">LOC34622647</name>
</gene>
<evidence type="ECO:0000256" key="1">
    <source>
        <dbReference type="ARBA" id="ARBA00004123"/>
    </source>
</evidence>
<feature type="region of interest" description="Disordered" evidence="10">
    <location>
        <begin position="480"/>
        <end position="520"/>
    </location>
</feature>
<dbReference type="InterPro" id="IPR000403">
    <property type="entry name" value="PI3/4_kinase_cat_dom"/>
</dbReference>
<dbReference type="PROSITE" id="PS50290">
    <property type="entry name" value="PI3_4_KINASE_3"/>
    <property type="match status" value="1"/>
</dbReference>
<feature type="domain" description="PI3K/PI4K catalytic" evidence="11">
    <location>
        <begin position="1400"/>
        <end position="1699"/>
    </location>
</feature>
<accession>A0A6P6RUT5</accession>
<dbReference type="GO" id="GO:0005524">
    <property type="term" value="F:ATP binding"/>
    <property type="evidence" value="ECO:0007669"/>
    <property type="project" value="UniProtKB-KW"/>
</dbReference>
<keyword evidence="3" id="KW-0808">Transferase</keyword>
<dbReference type="PROSITE" id="PS51190">
    <property type="entry name" value="FATC"/>
    <property type="match status" value="1"/>
</dbReference>
<dbReference type="InterPro" id="IPR036940">
    <property type="entry name" value="PI3/4_kinase_cat_sf"/>
</dbReference>
<evidence type="ECO:0000256" key="2">
    <source>
        <dbReference type="ARBA" id="ARBA00012513"/>
    </source>
</evidence>
<reference evidence="14" key="1">
    <citation type="submission" date="2025-08" db="UniProtKB">
        <authorList>
            <consortium name="RefSeq"/>
        </authorList>
    </citation>
    <scope>IDENTIFICATION</scope>
</reference>
<dbReference type="SMART" id="SM01343">
    <property type="entry name" value="FATC"/>
    <property type="match status" value="1"/>
</dbReference>
<keyword evidence="4" id="KW-0547">Nucleotide-binding</keyword>
<keyword evidence="9" id="KW-0175">Coiled coil</keyword>
<dbReference type="GeneID" id="34622647"/>
<evidence type="ECO:0000256" key="10">
    <source>
        <dbReference type="SAM" id="MobiDB-lite"/>
    </source>
</evidence>
<evidence type="ECO:0000256" key="5">
    <source>
        <dbReference type="ARBA" id="ARBA00022763"/>
    </source>
</evidence>
<dbReference type="OrthoDB" id="330788at2759"/>
<evidence type="ECO:0000256" key="8">
    <source>
        <dbReference type="ARBA" id="ARBA00023242"/>
    </source>
</evidence>
<feature type="region of interest" description="Disordered" evidence="10">
    <location>
        <begin position="309"/>
        <end position="334"/>
    </location>
</feature>
<sequence length="1711" mass="182656">MEFAAHASVCGESDAHLRLCRAAAGAASPTGSDAAAALKTLSAMLPFPSAAAFHAALVSRSLVDSLHEQQKQQTESCSSSNSCSCLDCVARQQQQRLLVGFVPPRHALLLLQHLAETATETAAAGGSTATAAATTAAAAATAAQQLLLQLEACAADNKERLSRTAFLCVFRICKPPATESQGGAVLPSEAPPEGDAATSAQGRMPSASARTAFKAAQEALAKDVTLQAFLLFGFGDVAATEHSRISSSNRSSSRHLTSWRCLTVALVESVLQPDLSSLHKASALCGGSTAVCRLLQSLQLHQEVRERRSIRLQRKASQTAGSVSSSSYNSGKQRMQPLDSCHAIGAIVIFAATEALQHPAAAAPYKVLSHFCLEALRLTAAAAAAMRQNGVSAASKRAHDADAKIQAAAAVTAAKALEAAKMLAQEQPLLRKHLAVAFHLVAPARPSMPICNLHLTRQCASHTLSPHAAAAAQEREAFECVAEEKEEEAEQAYQPRQPHEQQHRQPHERQQRQPHERQQSLHAVGLYKAAALLVFVSPSLARMLLPLLLLSVLSSGGDETARKLAAALNQHVFQPLRGAEHEQQEQRQQPSVWKAQRLIAAVCLEAVEFVRRQCCSADRSGGGAAAAAGAAASGGASVCSSSLRFLPQQYRRCLSTFWESFDFESAAAAALVLGRSATAVLFAEQQIIRLYGDTAAPLQQGRLALVAEAQQQQQQQQGSLAAALLPAPPPPLLLLLIRAHAAANAVDAAAAHRCLEAWHAPAVLLEKAEVCGDALDSLSLINVQRETALVQQLSTPCQVSLRTETLGKALPPALSAETAAAIPQALTRLGLHGLLSDFLEKGNSLPLPMLLSAACAQATVSTGTSAWMQHKAACLWRLRLWKDALQSAPATGAAAAATIDRAEAAFGETDRKIPPSNALLLLSSSSLPRGENAASHLSAALVLQQHAVQSLRQGASPRAVAALHRAAAAAAERSLKAALQQLQDGHVLTEPAEEAMRNLLQLRMMRAGSAAVAAERSACLALLQHEWQHDLLAAVGARFASSEKAFADFIEPMGALQVAALSACQRECFAGAAAATAAASEESREDENVFAAAAIARHMRTLGSAARDCGALRHSRHWLLLAEKTLQCQLQQLQEKLSMHSLQRQSMQQQPVSQQPMDQQPLHHQDFPQVHALLCCDLFVTEWEVAKTLHAAGDVYRALHLARRLCQSSAWPFSFKQLLHTPPPATAAPSAQQPSSATAAAAVGFSVRRAEFLSALWEEEARKGFFSLAVAVAPFVSSVAPHQRLAQLLDKTMEALPVSASDLQGEDVLLQQQQQQLLLQRRRRLAADAVALYAHCLRDSNLPHAARTTGRLLSLWFSYGASVPQISLSIRRALASEEASAAAAAAEAAGGASPVEDELEVDVSFLGTGVTRPKVLKSVSLSGQVHREVCKQDDLRRDRVAEQLFALLNHAFAAAAASKDAAPAAALSLSTYAVIPFSPFCGVLEWVDDAVTLGEYLVGSGGGAAANRLLEAFEEVCRNFRPVLSHFFLEASPSASVWFARRLCYRRSLAAASIVGFVVGLGDRHLNNILLDRETGAFIHIDFGVMFDLGTLLPIPETVPFRLTRDILDALGCLGTEGPFKEDCCLALQLLRLNAPLVISVLEVLLLDPLYAWRKVDKTYRACMQVRSKLQGFDREGEAPLCIAAHVDRLLNTAQNPENLSRLFAGWMAWA</sequence>
<dbReference type="GO" id="GO:0006974">
    <property type="term" value="P:DNA damage response"/>
    <property type="evidence" value="ECO:0007669"/>
    <property type="project" value="UniProtKB-KW"/>
</dbReference>
<dbReference type="GO" id="GO:0005634">
    <property type="term" value="C:nucleus"/>
    <property type="evidence" value="ECO:0007669"/>
    <property type="project" value="UniProtKB-SubCell"/>
</dbReference>
<dbReference type="InterPro" id="IPR018936">
    <property type="entry name" value="PI3/4_kinase_CS"/>
</dbReference>
<evidence type="ECO:0000256" key="6">
    <source>
        <dbReference type="ARBA" id="ARBA00022777"/>
    </source>
</evidence>
<dbReference type="EC" id="2.7.11.1" evidence="2"/>
<dbReference type="Proteomes" id="UP000515125">
    <property type="component" value="Unplaced"/>
</dbReference>
<proteinExistence type="predicted"/>
<dbReference type="Gene3D" id="3.30.1010.10">
    <property type="entry name" value="Phosphatidylinositol 3-kinase Catalytic Subunit, Chain A, domain 4"/>
    <property type="match status" value="1"/>
</dbReference>
<feature type="domain" description="FATC" evidence="12">
    <location>
        <begin position="1679"/>
        <end position="1711"/>
    </location>
</feature>
<evidence type="ECO:0000313" key="14">
    <source>
        <dbReference type="RefSeq" id="XP_026191618.1"/>
    </source>
</evidence>
<name>A0A6P6RUT5_9EIME</name>
<comment type="subcellular location">
    <subcellularLocation>
        <location evidence="1">Nucleus</location>
    </subcellularLocation>
</comment>
<evidence type="ECO:0000256" key="4">
    <source>
        <dbReference type="ARBA" id="ARBA00022741"/>
    </source>
</evidence>
<protein>
    <recommendedName>
        <fullName evidence="2">non-specific serine/threonine protein kinase</fullName>
        <ecNumber evidence="2">2.7.11.1</ecNumber>
    </recommendedName>
</protein>
<feature type="region of interest" description="Disordered" evidence="10">
    <location>
        <begin position="179"/>
        <end position="204"/>
    </location>
</feature>
<dbReference type="InterPro" id="IPR038980">
    <property type="entry name" value="ATM_plant"/>
</dbReference>
<dbReference type="Gene3D" id="1.10.1070.11">
    <property type="entry name" value="Phosphatidylinositol 3-/4-kinase, catalytic domain"/>
    <property type="match status" value="1"/>
</dbReference>
<evidence type="ECO:0000256" key="9">
    <source>
        <dbReference type="SAM" id="Coils"/>
    </source>
</evidence>
<evidence type="ECO:0000259" key="12">
    <source>
        <dbReference type="PROSITE" id="PS51190"/>
    </source>
</evidence>
<keyword evidence="7" id="KW-0067">ATP-binding</keyword>
<dbReference type="InterPro" id="IPR011009">
    <property type="entry name" value="Kinase-like_dom_sf"/>
</dbReference>
<dbReference type="InterPro" id="IPR003152">
    <property type="entry name" value="FATC_dom"/>
</dbReference>
<dbReference type="Pfam" id="PF00454">
    <property type="entry name" value="PI3_PI4_kinase"/>
    <property type="match status" value="1"/>
</dbReference>
<dbReference type="PANTHER" id="PTHR37079:SF4">
    <property type="entry name" value="SERINE_THREONINE-PROTEIN KINASE ATM"/>
    <property type="match status" value="1"/>
</dbReference>